<protein>
    <submittedName>
        <fullName evidence="1">Putative ovule protein</fullName>
    </submittedName>
</protein>
<organism evidence="1">
    <name type="scientific">Solanum chacoense</name>
    <name type="common">Chaco potato</name>
    <dbReference type="NCBI Taxonomy" id="4108"/>
    <lineage>
        <taxon>Eukaryota</taxon>
        <taxon>Viridiplantae</taxon>
        <taxon>Streptophyta</taxon>
        <taxon>Embryophyta</taxon>
        <taxon>Tracheophyta</taxon>
        <taxon>Spermatophyta</taxon>
        <taxon>Magnoliopsida</taxon>
        <taxon>eudicotyledons</taxon>
        <taxon>Gunneridae</taxon>
        <taxon>Pentapetalae</taxon>
        <taxon>asterids</taxon>
        <taxon>lamiids</taxon>
        <taxon>Solanales</taxon>
        <taxon>Solanaceae</taxon>
        <taxon>Solanoideae</taxon>
        <taxon>Solaneae</taxon>
        <taxon>Solanum</taxon>
    </lineage>
</organism>
<dbReference type="AlphaFoldDB" id="A0A0V0IZV5"/>
<name>A0A0V0IZV5_SOLCH</name>
<dbReference type="EMBL" id="GEDG01000309">
    <property type="protein sequence ID" value="JAP38072.1"/>
    <property type="molecule type" value="Transcribed_RNA"/>
</dbReference>
<proteinExistence type="predicted"/>
<reference evidence="1" key="1">
    <citation type="submission" date="2015-12" db="EMBL/GenBank/DDBJ databases">
        <title>Gene expression during late stages of embryo sac development: a critical building block for successful pollen-pistil interactions.</title>
        <authorList>
            <person name="Liu Y."/>
            <person name="Joly V."/>
            <person name="Sabar M."/>
            <person name="Matton D.P."/>
        </authorList>
    </citation>
    <scope>NUCLEOTIDE SEQUENCE</scope>
</reference>
<evidence type="ECO:0000313" key="1">
    <source>
        <dbReference type="EMBL" id="JAP38072.1"/>
    </source>
</evidence>
<accession>A0A0V0IZV5</accession>
<dbReference type="EMBL" id="GEDG01000304">
    <property type="protein sequence ID" value="JAP38077.1"/>
    <property type="molecule type" value="Transcribed_RNA"/>
</dbReference>
<sequence length="104" mass="12360">MPCTISLKLGWETLSALICKHQKKKRKKKFVRLGMPKFFVEHKFKIFKIRKGYKLQYLVLYRDDTSYNLYDSTGSTNDISFDSSHKHRFKGSWLIMEGMRSTTN</sequence>